<reference evidence="5 6" key="1">
    <citation type="submission" date="2014-04" db="EMBL/GenBank/DDBJ databases">
        <authorList>
            <consortium name="DOE Joint Genome Institute"/>
            <person name="Kuo A."/>
            <person name="Kohler A."/>
            <person name="Nagy L.G."/>
            <person name="Floudas D."/>
            <person name="Copeland A."/>
            <person name="Barry K.W."/>
            <person name="Cichocki N."/>
            <person name="Veneault-Fourrey C."/>
            <person name="LaButti K."/>
            <person name="Lindquist E.A."/>
            <person name="Lipzen A."/>
            <person name="Lundell T."/>
            <person name="Morin E."/>
            <person name="Murat C."/>
            <person name="Sun H."/>
            <person name="Tunlid A."/>
            <person name="Henrissat B."/>
            <person name="Grigoriev I.V."/>
            <person name="Hibbett D.S."/>
            <person name="Martin F."/>
            <person name="Nordberg H.P."/>
            <person name="Cantor M.N."/>
            <person name="Hua S.X."/>
        </authorList>
    </citation>
    <scope>NUCLEOTIDE SEQUENCE [LARGE SCALE GENOMIC DNA]</scope>
    <source>
        <strain evidence="5 6">LaAM-08-1</strain>
    </source>
</reference>
<organism evidence="5 6">
    <name type="scientific">Laccaria amethystina LaAM-08-1</name>
    <dbReference type="NCBI Taxonomy" id="1095629"/>
    <lineage>
        <taxon>Eukaryota</taxon>
        <taxon>Fungi</taxon>
        <taxon>Dikarya</taxon>
        <taxon>Basidiomycota</taxon>
        <taxon>Agaricomycotina</taxon>
        <taxon>Agaricomycetes</taxon>
        <taxon>Agaricomycetidae</taxon>
        <taxon>Agaricales</taxon>
        <taxon>Agaricineae</taxon>
        <taxon>Hydnangiaceae</taxon>
        <taxon>Laccaria</taxon>
    </lineage>
</organism>
<feature type="domain" description="ABC transporter" evidence="4">
    <location>
        <begin position="11"/>
        <end position="260"/>
    </location>
</feature>
<dbReference type="HOGENOM" id="CLU_000604_27_9_1"/>
<dbReference type="Gene3D" id="3.40.50.300">
    <property type="entry name" value="P-loop containing nucleotide triphosphate hydrolases"/>
    <property type="match status" value="2"/>
</dbReference>
<dbReference type="PANTHER" id="PTHR24223:SF356">
    <property type="entry name" value="ATP-BINDING CASSETTE TRANSPORTER ABC4"/>
    <property type="match status" value="1"/>
</dbReference>
<sequence length="729" mass="81002">MLVTFATHTLIMKEGLSASKSSTCCESSYAQSFGFKDAQFRWSLNPKDGIHTPSGRTFQLRIEGDLYFRRGTINLITAPPTRNAFRSWGVAYAAQESWVQNETIRNNILFGTPFDEIRYNKVIKQCAFERDLELFEAGDETEVGERGLTLRRCACGCSIADTAQARITLARAVYSSAEIILLDDVLAALDVHTSKWIVNNCLRGDLIRGRTVLLVTHDVSLWTSIAGFSVTVGPNGQVYASENTVSTAIESNAALNLESEEPVAEMQFENFHPTKGESTAGKLVIAEEVAHGHVSWKAIKLFLGALGGKHVILFFSVWIGGTLAVQYMTVFSTWFLGYWGSQYEIHHGGKVRVFLSYLHRARFIDWDPWHVNRSHIPQGPIVFKMRDERRSEHMVLSRLSSWSPKKELTVLSSCQWRLTTLERMLAYIEIDQEAKPTEAETRDPRAENSMPKISPPGILSFQTGPTVLHGLSFHVKSGERVGIGQSSESNLNVMEKYSKISLVGRTGSGKSSLALSLLRCIVTEGDVLRYDNISTSTIYLDALRSNITIIPQMPELLSGTLRRNLDPFEQHGDAALNDSLRSDGLFSLQDSTDKARLALDSNIATGGSNISVGQRQIIALTKAILQRSKLLIVDEATSSIDHKTDTVIQTTLRNELASDVTVLTISHRLQTIMDADKIVVLDNGRIVFKHSTHQNSVQAEFEAPNELLKKEGSLFLTKAETKPLFVTSM</sequence>
<keyword evidence="6" id="KW-1185">Reference proteome</keyword>
<feature type="compositionally biased region" description="Basic and acidic residues" evidence="3">
    <location>
        <begin position="435"/>
        <end position="446"/>
    </location>
</feature>
<dbReference type="OrthoDB" id="6500128at2759"/>
<dbReference type="SUPFAM" id="SSF52540">
    <property type="entry name" value="P-loop containing nucleoside triphosphate hydrolases"/>
    <property type="match status" value="2"/>
</dbReference>
<dbReference type="PANTHER" id="PTHR24223">
    <property type="entry name" value="ATP-BINDING CASSETTE SUB-FAMILY C"/>
    <property type="match status" value="1"/>
</dbReference>
<dbReference type="InterPro" id="IPR050173">
    <property type="entry name" value="ABC_transporter_C-like"/>
</dbReference>
<evidence type="ECO:0000256" key="1">
    <source>
        <dbReference type="ARBA" id="ARBA00022741"/>
    </source>
</evidence>
<feature type="domain" description="ABC transporter" evidence="4">
    <location>
        <begin position="453"/>
        <end position="708"/>
    </location>
</feature>
<keyword evidence="1" id="KW-0547">Nucleotide-binding</keyword>
<feature type="region of interest" description="Disordered" evidence="3">
    <location>
        <begin position="435"/>
        <end position="455"/>
    </location>
</feature>
<evidence type="ECO:0000313" key="6">
    <source>
        <dbReference type="Proteomes" id="UP000054477"/>
    </source>
</evidence>
<evidence type="ECO:0000259" key="4">
    <source>
        <dbReference type="PROSITE" id="PS50893"/>
    </source>
</evidence>
<dbReference type="GO" id="GO:0042626">
    <property type="term" value="F:ATPase-coupled transmembrane transporter activity"/>
    <property type="evidence" value="ECO:0007669"/>
    <property type="project" value="TreeGrafter"/>
</dbReference>
<reference evidence="6" key="2">
    <citation type="submission" date="2015-01" db="EMBL/GenBank/DDBJ databases">
        <title>Evolutionary Origins and Diversification of the Mycorrhizal Mutualists.</title>
        <authorList>
            <consortium name="DOE Joint Genome Institute"/>
            <consortium name="Mycorrhizal Genomics Consortium"/>
            <person name="Kohler A."/>
            <person name="Kuo A."/>
            <person name="Nagy L.G."/>
            <person name="Floudas D."/>
            <person name="Copeland A."/>
            <person name="Barry K.W."/>
            <person name="Cichocki N."/>
            <person name="Veneault-Fourrey C."/>
            <person name="LaButti K."/>
            <person name="Lindquist E.A."/>
            <person name="Lipzen A."/>
            <person name="Lundell T."/>
            <person name="Morin E."/>
            <person name="Murat C."/>
            <person name="Riley R."/>
            <person name="Ohm R."/>
            <person name="Sun H."/>
            <person name="Tunlid A."/>
            <person name="Henrissat B."/>
            <person name="Grigoriev I.V."/>
            <person name="Hibbett D.S."/>
            <person name="Martin F."/>
        </authorList>
    </citation>
    <scope>NUCLEOTIDE SEQUENCE [LARGE SCALE GENOMIC DNA]</scope>
    <source>
        <strain evidence="6">LaAM-08-1</strain>
    </source>
</reference>
<gene>
    <name evidence="5" type="ORF">K443DRAFT_122663</name>
</gene>
<evidence type="ECO:0000256" key="3">
    <source>
        <dbReference type="SAM" id="MobiDB-lite"/>
    </source>
</evidence>
<accession>A0A0C9X6W2</accession>
<dbReference type="EMBL" id="KN838618">
    <property type="protein sequence ID" value="KIK00806.1"/>
    <property type="molecule type" value="Genomic_DNA"/>
</dbReference>
<dbReference type="GO" id="GO:0005524">
    <property type="term" value="F:ATP binding"/>
    <property type="evidence" value="ECO:0007669"/>
    <property type="project" value="UniProtKB-KW"/>
</dbReference>
<dbReference type="SMART" id="SM00382">
    <property type="entry name" value="AAA"/>
    <property type="match status" value="1"/>
</dbReference>
<dbReference type="Pfam" id="PF00005">
    <property type="entry name" value="ABC_tran"/>
    <property type="match status" value="1"/>
</dbReference>
<dbReference type="InterPro" id="IPR003593">
    <property type="entry name" value="AAA+_ATPase"/>
</dbReference>
<evidence type="ECO:0000313" key="5">
    <source>
        <dbReference type="EMBL" id="KIK00806.1"/>
    </source>
</evidence>
<dbReference type="PROSITE" id="PS50893">
    <property type="entry name" value="ABC_TRANSPORTER_2"/>
    <property type="match status" value="2"/>
</dbReference>
<proteinExistence type="predicted"/>
<dbReference type="InterPro" id="IPR027417">
    <property type="entry name" value="P-loop_NTPase"/>
</dbReference>
<dbReference type="Proteomes" id="UP000054477">
    <property type="component" value="Unassembled WGS sequence"/>
</dbReference>
<dbReference type="AlphaFoldDB" id="A0A0C9X6W2"/>
<dbReference type="GO" id="GO:0016887">
    <property type="term" value="F:ATP hydrolysis activity"/>
    <property type="evidence" value="ECO:0007669"/>
    <property type="project" value="InterPro"/>
</dbReference>
<dbReference type="STRING" id="1095629.A0A0C9X6W2"/>
<dbReference type="GO" id="GO:0016020">
    <property type="term" value="C:membrane"/>
    <property type="evidence" value="ECO:0007669"/>
    <property type="project" value="TreeGrafter"/>
</dbReference>
<dbReference type="InterPro" id="IPR003439">
    <property type="entry name" value="ABC_transporter-like_ATP-bd"/>
</dbReference>
<name>A0A0C9X6W2_9AGAR</name>
<evidence type="ECO:0000256" key="2">
    <source>
        <dbReference type="ARBA" id="ARBA00022840"/>
    </source>
</evidence>
<keyword evidence="2" id="KW-0067">ATP-binding</keyword>
<protein>
    <recommendedName>
        <fullName evidence="4">ABC transporter domain-containing protein</fullName>
    </recommendedName>
</protein>